<name>A0A8H4PPI4_9HYPO</name>
<feature type="region of interest" description="Disordered" evidence="2">
    <location>
        <begin position="253"/>
        <end position="277"/>
    </location>
</feature>
<evidence type="ECO:0000313" key="4">
    <source>
        <dbReference type="Proteomes" id="UP000557566"/>
    </source>
</evidence>
<feature type="coiled-coil region" evidence="1">
    <location>
        <begin position="497"/>
        <end position="570"/>
    </location>
</feature>
<dbReference type="AlphaFoldDB" id="A0A8H4PPI4"/>
<feature type="compositionally biased region" description="Low complexity" evidence="2">
    <location>
        <begin position="53"/>
        <end position="66"/>
    </location>
</feature>
<proteinExistence type="predicted"/>
<feature type="region of interest" description="Disordered" evidence="2">
    <location>
        <begin position="1"/>
        <end position="97"/>
    </location>
</feature>
<protein>
    <submittedName>
        <fullName evidence="3">Uncharacterized protein</fullName>
    </submittedName>
</protein>
<organism evidence="3 4">
    <name type="scientific">Ophiocordyceps sinensis</name>
    <dbReference type="NCBI Taxonomy" id="72228"/>
    <lineage>
        <taxon>Eukaryota</taxon>
        <taxon>Fungi</taxon>
        <taxon>Dikarya</taxon>
        <taxon>Ascomycota</taxon>
        <taxon>Pezizomycotina</taxon>
        <taxon>Sordariomycetes</taxon>
        <taxon>Hypocreomycetidae</taxon>
        <taxon>Hypocreales</taxon>
        <taxon>Ophiocordycipitaceae</taxon>
        <taxon>Ophiocordyceps</taxon>
    </lineage>
</organism>
<reference evidence="3 4" key="1">
    <citation type="journal article" date="2020" name="Genome Biol. Evol.">
        <title>A new high-quality draft genome assembly of the Chinese cordyceps Ophiocordyceps sinensis.</title>
        <authorList>
            <person name="Shu R."/>
            <person name="Zhang J."/>
            <person name="Meng Q."/>
            <person name="Zhang H."/>
            <person name="Zhou G."/>
            <person name="Li M."/>
            <person name="Wu P."/>
            <person name="Zhao Y."/>
            <person name="Chen C."/>
            <person name="Qin Q."/>
        </authorList>
    </citation>
    <scope>NUCLEOTIDE SEQUENCE [LARGE SCALE GENOMIC DNA]</scope>
    <source>
        <strain evidence="3 4">IOZ07</strain>
    </source>
</reference>
<feature type="region of interest" description="Disordered" evidence="2">
    <location>
        <begin position="194"/>
        <end position="214"/>
    </location>
</feature>
<gene>
    <name evidence="3" type="ORF">G6O67_004493</name>
</gene>
<comment type="caution">
    <text evidence="3">The sequence shown here is derived from an EMBL/GenBank/DDBJ whole genome shotgun (WGS) entry which is preliminary data.</text>
</comment>
<sequence>MSDLDMPIALRRQPRRSHVGAAATAIKAEEPAASPPIRVPKTPRRQPKAVRFSDPGPSSSTGLTPSIRRTCIGTPSSRRRRASTPSGPRCGPSPHAAATAVSSWSGAPAAPACLHQTADGRVERRIRRSNLRDLLNRLEQQKKRSERMAQAEIGSLQAEIKMRDRDIYELQNATVVIDTDRIWHLEQQVEQLKEELQRRSAAPDTPRSSSQAGRTCYDWTLAARDPFVDDDEATEAAPDEECFGDMTMAQLAASTPSRARSSFPTPPATSPALPATPCWRTPPVAPAPSHAGVQACLADPAKEQLEEELASLQLEVHKLATTLESYQSLGERVADRLSSVMPSAVGAASGVEALERQIEGLVQAMSDGTAALAHLTSSIADIGFPGSDASDMVTALAAGFRAARLELEYLTPGELVLPLSSHGAQVLDLLLSRLRVLAKEVQEDEATIDEYHEIEQSLRKQLDARVSVIEGLKLEMYKAEGIFSEKNAMIKELRVGNQRLNGAVAGYTRDIAELEKLIERMEQDAQAIKGTNQARQQSDRQTLAAKEASIAELEEKLQDAMRRTTSLQLEISNAQDSSTRHVVALNKQHGAALALRDARVLELRYEVERVNDSLKAAHDVIRELRVDKGHAEAQLRGDGQKAKAAMGAIKDELQRVLHMSQSFLDEAPEAEGCSGDAAAGYGDAADQAPSAAAPRPVVRPGGFLAAPPVRRGSRKMPGRCDSGTGEDDMDI</sequence>
<dbReference type="Proteomes" id="UP000557566">
    <property type="component" value="Unassembled WGS sequence"/>
</dbReference>
<keyword evidence="4" id="KW-1185">Reference proteome</keyword>
<dbReference type="OrthoDB" id="3532430at2759"/>
<feature type="region of interest" description="Disordered" evidence="2">
    <location>
        <begin position="669"/>
        <end position="731"/>
    </location>
</feature>
<dbReference type="EMBL" id="JAAVMX010000005">
    <property type="protein sequence ID" value="KAF4508064.1"/>
    <property type="molecule type" value="Genomic_DNA"/>
</dbReference>
<evidence type="ECO:0000256" key="1">
    <source>
        <dbReference type="SAM" id="Coils"/>
    </source>
</evidence>
<evidence type="ECO:0000313" key="3">
    <source>
        <dbReference type="EMBL" id="KAF4508064.1"/>
    </source>
</evidence>
<evidence type="ECO:0000256" key="2">
    <source>
        <dbReference type="SAM" id="MobiDB-lite"/>
    </source>
</evidence>
<keyword evidence="1" id="KW-0175">Coiled coil</keyword>
<feature type="compositionally biased region" description="Low complexity" evidence="2">
    <location>
        <begin position="675"/>
        <end position="700"/>
    </location>
</feature>
<accession>A0A8H4PPI4</accession>